<dbReference type="Pfam" id="PF13399">
    <property type="entry name" value="LytR_C"/>
    <property type="match status" value="1"/>
</dbReference>
<dbReference type="Proteomes" id="UP000675554">
    <property type="component" value="Unassembled WGS sequence"/>
</dbReference>
<dbReference type="InterPro" id="IPR027381">
    <property type="entry name" value="LytR/CpsA/Psr_C"/>
</dbReference>
<sequence>MTPLSRVHPRVPLTGARAARPRRFVLAAALCAALTCGAATDAGGTGPGVAPSRAGAPVPVPAAAAVPAAAPGEESRPARGPGLNVLLMGIDRRRGLSPDTKDALHVNGKECDCTDVMMLMHISEDRRHVRVVSIPRDSYVGFARHDDTALLAGAAGAYGGEKARETDGRPADTRHPGKINSAFAHGGPRLAARTVERATGVRVDHWALTDFAGFVEAVDDLGGAGVCADKPMRDKNAGLELAAGAHWLDGRQALRYVRARHVSPPGDLGRVRRQQHLLGRMLTALTRATADDPAALARTALALRRSVRADEGLTAAKLMSLGRQLRGLTARRTEFATVPMAEFDHRVPVWGSTLLWDGPRARALFADLRADRPLTGNPQTSPKDGVRPIAVEPGKVRVEGDGDAAARVARGLRDNGFRVLDGQSGQEGQGEGSGTRGPTRIVHEPHRERDAQALAAALPGAVLQAERGHAPEPTVRVGTEGTEVAPVVFDRSSVEGAPVTGDRLGCGGAQEDTGKDTGRG</sequence>
<gene>
    <name evidence="6" type="ORF">KDA82_06755</name>
</gene>
<dbReference type="Pfam" id="PF03816">
    <property type="entry name" value="LytR_cpsA_psr"/>
    <property type="match status" value="1"/>
</dbReference>
<feature type="chain" id="PRO_5039117468" evidence="3">
    <location>
        <begin position="39"/>
        <end position="520"/>
    </location>
</feature>
<evidence type="ECO:0000313" key="6">
    <source>
        <dbReference type="EMBL" id="MBR7672726.1"/>
    </source>
</evidence>
<feature type="region of interest" description="Disordered" evidence="2">
    <location>
        <begin position="488"/>
        <end position="520"/>
    </location>
</feature>
<accession>A0A8T4IK99</accession>
<comment type="caution">
    <text evidence="6">The sequence shown here is derived from an EMBL/GenBank/DDBJ whole genome shotgun (WGS) entry which is preliminary data.</text>
</comment>
<evidence type="ECO:0000256" key="1">
    <source>
        <dbReference type="ARBA" id="ARBA00006068"/>
    </source>
</evidence>
<evidence type="ECO:0000256" key="2">
    <source>
        <dbReference type="SAM" id="MobiDB-lite"/>
    </source>
</evidence>
<evidence type="ECO:0000313" key="7">
    <source>
        <dbReference type="Proteomes" id="UP000675554"/>
    </source>
</evidence>
<comment type="similarity">
    <text evidence="1">Belongs to the LytR/CpsA/Psr (LCP) family.</text>
</comment>
<dbReference type="PANTHER" id="PTHR33392:SF6">
    <property type="entry name" value="POLYISOPRENYL-TEICHOIC ACID--PEPTIDOGLYCAN TEICHOIC ACID TRANSFERASE TAGU"/>
    <property type="match status" value="1"/>
</dbReference>
<feature type="domain" description="LytR/CpsA/Psr regulator C-terminal" evidence="5">
    <location>
        <begin position="400"/>
        <end position="479"/>
    </location>
</feature>
<dbReference type="PANTHER" id="PTHR33392">
    <property type="entry name" value="POLYISOPRENYL-TEICHOIC ACID--PEPTIDOGLYCAN TEICHOIC ACID TRANSFERASE TAGU"/>
    <property type="match status" value="1"/>
</dbReference>
<dbReference type="InterPro" id="IPR004474">
    <property type="entry name" value="LytR_CpsA_psr"/>
</dbReference>
<dbReference type="EMBL" id="JAGSMN010000129">
    <property type="protein sequence ID" value="MBR7672726.1"/>
    <property type="molecule type" value="Genomic_DNA"/>
</dbReference>
<dbReference type="NCBIfam" id="TIGR00350">
    <property type="entry name" value="lytR_cpsA_psr"/>
    <property type="match status" value="1"/>
</dbReference>
<evidence type="ECO:0000256" key="3">
    <source>
        <dbReference type="SAM" id="SignalP"/>
    </source>
</evidence>
<feature type="domain" description="Cell envelope-related transcriptional attenuator" evidence="4">
    <location>
        <begin position="114"/>
        <end position="284"/>
    </location>
</feature>
<proteinExistence type="inferred from homology"/>
<protein>
    <submittedName>
        <fullName evidence="6">LCP family protein</fullName>
    </submittedName>
</protein>
<dbReference type="InterPro" id="IPR050922">
    <property type="entry name" value="LytR/CpsA/Psr_CW_biosynth"/>
</dbReference>
<keyword evidence="3" id="KW-0732">Signal</keyword>
<keyword evidence="7" id="KW-1185">Reference proteome</keyword>
<feature type="compositionally biased region" description="Gly residues" evidence="2">
    <location>
        <begin position="425"/>
        <end position="435"/>
    </location>
</feature>
<dbReference type="Gene3D" id="3.40.630.190">
    <property type="entry name" value="LCP protein"/>
    <property type="match status" value="1"/>
</dbReference>
<name>A0A8T4IK99_9ACTN</name>
<reference evidence="6" key="1">
    <citation type="submission" date="2021-04" db="EMBL/GenBank/DDBJ databases">
        <title>Sequencing of actinobacteria type strains.</title>
        <authorList>
            <person name="Nguyen G.-S."/>
            <person name="Wentzel A."/>
        </authorList>
    </citation>
    <scope>NUCLEOTIDE SEQUENCE</scope>
    <source>
        <strain evidence="6">DSM 42095</strain>
    </source>
</reference>
<feature type="region of interest" description="Disordered" evidence="2">
    <location>
        <begin position="416"/>
        <end position="440"/>
    </location>
</feature>
<evidence type="ECO:0000259" key="5">
    <source>
        <dbReference type="Pfam" id="PF13399"/>
    </source>
</evidence>
<dbReference type="AlphaFoldDB" id="A0A8T4IK99"/>
<organism evidence="6 7">
    <name type="scientific">Streptomyces daliensis</name>
    <dbReference type="NCBI Taxonomy" id="299421"/>
    <lineage>
        <taxon>Bacteria</taxon>
        <taxon>Bacillati</taxon>
        <taxon>Actinomycetota</taxon>
        <taxon>Actinomycetes</taxon>
        <taxon>Kitasatosporales</taxon>
        <taxon>Streptomycetaceae</taxon>
        <taxon>Streptomyces</taxon>
    </lineage>
</organism>
<evidence type="ECO:0000259" key="4">
    <source>
        <dbReference type="Pfam" id="PF03816"/>
    </source>
</evidence>
<feature type="signal peptide" evidence="3">
    <location>
        <begin position="1"/>
        <end position="38"/>
    </location>
</feature>